<protein>
    <recommendedName>
        <fullName evidence="1">Integrase zinc-binding domain-containing protein</fullName>
    </recommendedName>
</protein>
<dbReference type="GO" id="GO:0003676">
    <property type="term" value="F:nucleic acid binding"/>
    <property type="evidence" value="ECO:0007669"/>
    <property type="project" value="InterPro"/>
</dbReference>
<proteinExistence type="predicted"/>
<reference evidence="3" key="3">
    <citation type="submission" date="2015-06" db="UniProtKB">
        <authorList>
            <consortium name="EnsemblMetazoa"/>
        </authorList>
    </citation>
    <scope>IDENTIFICATION</scope>
</reference>
<dbReference type="OrthoDB" id="6141015at2759"/>
<evidence type="ECO:0000313" key="2">
    <source>
        <dbReference type="EMBL" id="ELU03515.1"/>
    </source>
</evidence>
<gene>
    <name evidence="2" type="ORF">CAPTEDRAFT_201004</name>
</gene>
<dbReference type="Proteomes" id="UP000014760">
    <property type="component" value="Unassembled WGS sequence"/>
</dbReference>
<dbReference type="EnsemblMetazoa" id="CapteT201004">
    <property type="protein sequence ID" value="CapteP201004"/>
    <property type="gene ID" value="CapteG201004"/>
</dbReference>
<dbReference type="Gene3D" id="3.30.420.10">
    <property type="entry name" value="Ribonuclease H-like superfamily/Ribonuclease H"/>
    <property type="match status" value="1"/>
</dbReference>
<dbReference type="AlphaFoldDB" id="R7UAY6"/>
<evidence type="ECO:0000313" key="4">
    <source>
        <dbReference type="Proteomes" id="UP000014760"/>
    </source>
</evidence>
<dbReference type="PANTHER" id="PTHR37984">
    <property type="entry name" value="PROTEIN CBG26694"/>
    <property type="match status" value="1"/>
</dbReference>
<dbReference type="InterPro" id="IPR041588">
    <property type="entry name" value="Integrase_H2C2"/>
</dbReference>
<dbReference type="PANTHER" id="PTHR37984:SF5">
    <property type="entry name" value="PROTEIN NYNRIN-LIKE"/>
    <property type="match status" value="1"/>
</dbReference>
<dbReference type="EMBL" id="AMQN01008407">
    <property type="status" value="NOT_ANNOTATED_CDS"/>
    <property type="molecule type" value="Genomic_DNA"/>
</dbReference>
<dbReference type="Pfam" id="PF17921">
    <property type="entry name" value="Integrase_H2C2"/>
    <property type="match status" value="1"/>
</dbReference>
<dbReference type="EMBL" id="KB303059">
    <property type="protein sequence ID" value="ELU03515.1"/>
    <property type="molecule type" value="Genomic_DNA"/>
</dbReference>
<dbReference type="Gene3D" id="1.10.340.70">
    <property type="match status" value="1"/>
</dbReference>
<keyword evidence="4" id="KW-1185">Reference proteome</keyword>
<dbReference type="InterPro" id="IPR050951">
    <property type="entry name" value="Retrovirus_Pol_polyprotein"/>
</dbReference>
<sequence length="229" mass="26428">MAAINEKYYWPGMKMEVRSYIFQCPTCQAHQRYHNHQTMSFMPEAKYPFQIAGIDMCGPFVPSAKTQARYLITIIDHYSGSAMVATLLHQVFTLYVFTVVCVSDDEPQHHRCSVSVEHDARVTNTMGKVTEDVIAPAFLQEVLNSVRNHRQLPLYWYYQALHVDYIFEYDDQLICKVHIPILDDEDEQLETDSKDTTPTASCSRYLFKTLALCTSRSLVIVPKQVTQKD</sequence>
<accession>R7UAY6</accession>
<dbReference type="HOGENOM" id="CLU_1210781_0_0_1"/>
<dbReference type="InterPro" id="IPR036397">
    <property type="entry name" value="RNaseH_sf"/>
</dbReference>
<reference evidence="4" key="1">
    <citation type="submission" date="2012-12" db="EMBL/GenBank/DDBJ databases">
        <authorList>
            <person name="Hellsten U."/>
            <person name="Grimwood J."/>
            <person name="Chapman J.A."/>
            <person name="Shapiro H."/>
            <person name="Aerts A."/>
            <person name="Otillar R.P."/>
            <person name="Terry A.Y."/>
            <person name="Boore J.L."/>
            <person name="Simakov O."/>
            <person name="Marletaz F."/>
            <person name="Cho S.-J."/>
            <person name="Edsinger-Gonzales E."/>
            <person name="Havlak P."/>
            <person name="Kuo D.-H."/>
            <person name="Larsson T."/>
            <person name="Lv J."/>
            <person name="Arendt D."/>
            <person name="Savage R."/>
            <person name="Osoegawa K."/>
            <person name="de Jong P."/>
            <person name="Lindberg D.R."/>
            <person name="Seaver E.C."/>
            <person name="Weisblat D.A."/>
            <person name="Putnam N.H."/>
            <person name="Grigoriev I.V."/>
            <person name="Rokhsar D.S."/>
        </authorList>
    </citation>
    <scope>NUCLEOTIDE SEQUENCE</scope>
    <source>
        <strain evidence="4">I ESC-2004</strain>
    </source>
</reference>
<evidence type="ECO:0000259" key="1">
    <source>
        <dbReference type="Pfam" id="PF17921"/>
    </source>
</evidence>
<evidence type="ECO:0000313" key="3">
    <source>
        <dbReference type="EnsemblMetazoa" id="CapteP201004"/>
    </source>
</evidence>
<reference evidence="2 4" key="2">
    <citation type="journal article" date="2013" name="Nature">
        <title>Insights into bilaterian evolution from three spiralian genomes.</title>
        <authorList>
            <person name="Simakov O."/>
            <person name="Marletaz F."/>
            <person name="Cho S.J."/>
            <person name="Edsinger-Gonzales E."/>
            <person name="Havlak P."/>
            <person name="Hellsten U."/>
            <person name="Kuo D.H."/>
            <person name="Larsson T."/>
            <person name="Lv J."/>
            <person name="Arendt D."/>
            <person name="Savage R."/>
            <person name="Osoegawa K."/>
            <person name="de Jong P."/>
            <person name="Grimwood J."/>
            <person name="Chapman J.A."/>
            <person name="Shapiro H."/>
            <person name="Aerts A."/>
            <person name="Otillar R.P."/>
            <person name="Terry A.Y."/>
            <person name="Boore J.L."/>
            <person name="Grigoriev I.V."/>
            <person name="Lindberg D.R."/>
            <person name="Seaver E.C."/>
            <person name="Weisblat D.A."/>
            <person name="Putnam N.H."/>
            <person name="Rokhsar D.S."/>
        </authorList>
    </citation>
    <scope>NUCLEOTIDE SEQUENCE</scope>
    <source>
        <strain evidence="2 4">I ESC-2004</strain>
    </source>
</reference>
<dbReference type="STRING" id="283909.R7UAY6"/>
<dbReference type="EMBL" id="AMQN01008406">
    <property type="status" value="NOT_ANNOTATED_CDS"/>
    <property type="molecule type" value="Genomic_DNA"/>
</dbReference>
<name>R7UAY6_CAPTE</name>
<organism evidence="2">
    <name type="scientific">Capitella teleta</name>
    <name type="common">Polychaete worm</name>
    <dbReference type="NCBI Taxonomy" id="283909"/>
    <lineage>
        <taxon>Eukaryota</taxon>
        <taxon>Metazoa</taxon>
        <taxon>Spiralia</taxon>
        <taxon>Lophotrochozoa</taxon>
        <taxon>Annelida</taxon>
        <taxon>Polychaeta</taxon>
        <taxon>Sedentaria</taxon>
        <taxon>Scolecida</taxon>
        <taxon>Capitellidae</taxon>
        <taxon>Capitella</taxon>
    </lineage>
</organism>
<feature type="domain" description="Integrase zinc-binding" evidence="1">
    <location>
        <begin position="2"/>
        <end position="31"/>
    </location>
</feature>